<dbReference type="EC" id="3.1.2.-" evidence="1"/>
<keyword evidence="1" id="KW-0378">Hydrolase</keyword>
<protein>
    <submittedName>
        <fullName evidence="1">Thioesterase family protein</fullName>
        <ecNumber evidence="1">3.1.2.-</ecNumber>
    </submittedName>
</protein>
<dbReference type="Pfam" id="PF13279">
    <property type="entry name" value="4HBT_2"/>
    <property type="match status" value="1"/>
</dbReference>
<comment type="caution">
    <text evidence="1">The sequence shown here is derived from an EMBL/GenBank/DDBJ whole genome shotgun (WGS) entry which is preliminary data.</text>
</comment>
<dbReference type="CDD" id="cd00586">
    <property type="entry name" value="4HBT"/>
    <property type="match status" value="1"/>
</dbReference>
<dbReference type="PANTHER" id="PTHR31793">
    <property type="entry name" value="4-HYDROXYBENZOYL-COA THIOESTERASE FAMILY MEMBER"/>
    <property type="match status" value="1"/>
</dbReference>
<dbReference type="EMBL" id="JAUHPV010000003">
    <property type="protein sequence ID" value="MDN4472629.1"/>
    <property type="molecule type" value="Genomic_DNA"/>
</dbReference>
<gene>
    <name evidence="1" type="ORF">QQX04_06440</name>
</gene>
<organism evidence="1 2">
    <name type="scientific">Demequina zhanjiangensis</name>
    <dbReference type="NCBI Taxonomy" id="3051659"/>
    <lineage>
        <taxon>Bacteria</taxon>
        <taxon>Bacillati</taxon>
        <taxon>Actinomycetota</taxon>
        <taxon>Actinomycetes</taxon>
        <taxon>Micrococcales</taxon>
        <taxon>Demequinaceae</taxon>
        <taxon>Demequina</taxon>
    </lineage>
</organism>
<keyword evidence="2" id="KW-1185">Reference proteome</keyword>
<accession>A0ABT8G107</accession>
<dbReference type="Gene3D" id="3.10.129.10">
    <property type="entry name" value="Hotdog Thioesterase"/>
    <property type="match status" value="1"/>
</dbReference>
<dbReference type="RefSeq" id="WP_301127350.1">
    <property type="nucleotide sequence ID" value="NZ_JAUHPV010000003.1"/>
</dbReference>
<proteinExistence type="predicted"/>
<dbReference type="GO" id="GO:0016787">
    <property type="term" value="F:hydrolase activity"/>
    <property type="evidence" value="ECO:0007669"/>
    <property type="project" value="UniProtKB-KW"/>
</dbReference>
<dbReference type="PANTHER" id="PTHR31793:SF24">
    <property type="entry name" value="LONG-CHAIN ACYL-COA THIOESTERASE FADM"/>
    <property type="match status" value="1"/>
</dbReference>
<reference evidence="1" key="1">
    <citation type="submission" date="2023-06" db="EMBL/GenBank/DDBJ databases">
        <title>SYSU T00b26.</title>
        <authorList>
            <person name="Gao L."/>
            <person name="Fang B.-Z."/>
            <person name="Li W.-J."/>
        </authorList>
    </citation>
    <scope>NUCLEOTIDE SEQUENCE</scope>
    <source>
        <strain evidence="1">SYSU T00b26</strain>
    </source>
</reference>
<dbReference type="InterPro" id="IPR029069">
    <property type="entry name" value="HotDog_dom_sf"/>
</dbReference>
<sequence length="159" mass="17780">MPRLTFPVHLRWADLDPNGHVNNVAYLTILEDVRIRGLHPILGTLADERGALRSAGRPPVVVARHEIDYVQQMPWSPHPVLVDLWVSRIGGSSIDICHVMRTEHGGQDTVYARVVSVLVYLDPDTQRPRPLSDHEREMLEAITDAPLPQRTRAAVGSPP</sequence>
<evidence type="ECO:0000313" key="2">
    <source>
        <dbReference type="Proteomes" id="UP001172738"/>
    </source>
</evidence>
<evidence type="ECO:0000313" key="1">
    <source>
        <dbReference type="EMBL" id="MDN4472629.1"/>
    </source>
</evidence>
<dbReference type="InterPro" id="IPR050563">
    <property type="entry name" value="4-hydroxybenzoyl-CoA_TE"/>
</dbReference>
<name>A0ABT8G107_9MICO</name>
<dbReference type="Proteomes" id="UP001172738">
    <property type="component" value="Unassembled WGS sequence"/>
</dbReference>
<dbReference type="SUPFAM" id="SSF54637">
    <property type="entry name" value="Thioesterase/thiol ester dehydrase-isomerase"/>
    <property type="match status" value="1"/>
</dbReference>